<dbReference type="GO" id="GO:0016020">
    <property type="term" value="C:membrane"/>
    <property type="evidence" value="ECO:0007669"/>
    <property type="project" value="InterPro"/>
</dbReference>
<dbReference type="InterPro" id="IPR049826">
    <property type="entry name" value="Ig-like_ice"/>
</dbReference>
<dbReference type="PROSITE" id="PS00018">
    <property type="entry name" value="EF_HAND_1"/>
    <property type="match status" value="3"/>
</dbReference>
<dbReference type="PROSITE" id="PS50268">
    <property type="entry name" value="CADHERIN_2"/>
    <property type="match status" value="1"/>
</dbReference>
<dbReference type="GO" id="GO:0005509">
    <property type="term" value="F:calcium ion binding"/>
    <property type="evidence" value="ECO:0007669"/>
    <property type="project" value="InterPro"/>
</dbReference>
<gene>
    <name evidence="3" type="ORF">DN730_15580</name>
</gene>
<feature type="region of interest" description="Disordered" evidence="1">
    <location>
        <begin position="109"/>
        <end position="165"/>
    </location>
</feature>
<dbReference type="InterPro" id="IPR049531">
    <property type="entry name" value="AFP_rpt"/>
</dbReference>
<feature type="domain" description="Cadherin" evidence="2">
    <location>
        <begin position="872"/>
        <end position="1024"/>
    </location>
</feature>
<feature type="region of interest" description="Disordered" evidence="1">
    <location>
        <begin position="181"/>
        <end position="212"/>
    </location>
</feature>
<feature type="compositionally biased region" description="Polar residues" evidence="1">
    <location>
        <begin position="368"/>
        <end position="386"/>
    </location>
</feature>
<dbReference type="Pfam" id="PF20579">
    <property type="entry name" value="LapA"/>
    <property type="match status" value="2"/>
</dbReference>
<feature type="compositionally biased region" description="Low complexity" evidence="1">
    <location>
        <begin position="185"/>
        <end position="205"/>
    </location>
</feature>
<dbReference type="Proteomes" id="UP000254326">
    <property type="component" value="Unassembled WGS sequence"/>
</dbReference>
<keyword evidence="4" id="KW-1185">Reference proteome</keyword>
<dbReference type="InterPro" id="IPR011049">
    <property type="entry name" value="Serralysin-like_metalloprot_C"/>
</dbReference>
<evidence type="ECO:0000313" key="3">
    <source>
        <dbReference type="EMBL" id="RDL43127.1"/>
    </source>
</evidence>
<proteinExistence type="predicted"/>
<feature type="region of interest" description="Disordered" evidence="1">
    <location>
        <begin position="368"/>
        <end position="387"/>
    </location>
</feature>
<feature type="compositionally biased region" description="Polar residues" evidence="1">
    <location>
        <begin position="275"/>
        <end position="287"/>
    </location>
</feature>
<dbReference type="NCBIfam" id="NF012211">
    <property type="entry name" value="tand_rpt_95"/>
    <property type="match status" value="3"/>
</dbReference>
<accession>A0A370U5S2</accession>
<dbReference type="InterPro" id="IPR002126">
    <property type="entry name" value="Cadherin-like_dom"/>
</dbReference>
<dbReference type="InterPro" id="IPR041690">
    <property type="entry name" value="Cadherin_5"/>
</dbReference>
<dbReference type="RefSeq" id="WP_115469078.1">
    <property type="nucleotide sequence ID" value="NZ_QKRA01000009.1"/>
</dbReference>
<dbReference type="InterPro" id="IPR018247">
    <property type="entry name" value="EF_Hand_1_Ca_BS"/>
</dbReference>
<feature type="region of interest" description="Disordered" evidence="1">
    <location>
        <begin position="275"/>
        <end position="296"/>
    </location>
</feature>
<dbReference type="InterPro" id="IPR013783">
    <property type="entry name" value="Ig-like_fold"/>
</dbReference>
<dbReference type="SUPFAM" id="SSF51120">
    <property type="entry name" value="beta-Roll"/>
    <property type="match status" value="1"/>
</dbReference>
<name>A0A370U5S2_9GAMM</name>
<dbReference type="Gene3D" id="2.60.40.10">
    <property type="entry name" value="Immunoglobulins"/>
    <property type="match status" value="10"/>
</dbReference>
<dbReference type="NCBIfam" id="NF012196">
    <property type="entry name" value="Ig_like_ice"/>
    <property type="match status" value="7"/>
</dbReference>
<dbReference type="EMBL" id="QKRA01000009">
    <property type="protein sequence ID" value="RDL43127.1"/>
    <property type="molecule type" value="Genomic_DNA"/>
</dbReference>
<evidence type="ECO:0000259" key="2">
    <source>
        <dbReference type="PROSITE" id="PS50268"/>
    </source>
</evidence>
<dbReference type="Pfam" id="PF17963">
    <property type="entry name" value="Big_9"/>
    <property type="match status" value="1"/>
</dbReference>
<dbReference type="Pfam" id="PF18815">
    <property type="entry name" value="AFP_2"/>
    <property type="match status" value="1"/>
</dbReference>
<evidence type="ECO:0000256" key="1">
    <source>
        <dbReference type="SAM" id="MobiDB-lite"/>
    </source>
</evidence>
<dbReference type="Gene3D" id="2.60.40.2810">
    <property type="match status" value="2"/>
</dbReference>
<dbReference type="InterPro" id="IPR046779">
    <property type="entry name" value="LapA_adhesin_dom"/>
</dbReference>
<dbReference type="Pfam" id="PF17892">
    <property type="entry name" value="Cadherin_5"/>
    <property type="match status" value="2"/>
</dbReference>
<reference evidence="3 4" key="1">
    <citation type="submission" date="2018-06" db="EMBL/GenBank/DDBJ databases">
        <title>Marinomonas sp. YLB-05 draft genome sequence.</title>
        <authorList>
            <person name="Yu L."/>
            <person name="Tang X."/>
        </authorList>
    </citation>
    <scope>NUCLEOTIDE SEQUENCE [LARGE SCALE GENOMIC DNA]</scope>
    <source>
        <strain evidence="3 4">YLB-05</strain>
    </source>
</reference>
<dbReference type="GO" id="GO:0007156">
    <property type="term" value="P:homophilic cell adhesion via plasma membrane adhesion molecules"/>
    <property type="evidence" value="ECO:0007669"/>
    <property type="project" value="InterPro"/>
</dbReference>
<protein>
    <recommendedName>
        <fullName evidence="2">Cadherin domain-containing protein</fullName>
    </recommendedName>
</protein>
<evidence type="ECO:0000313" key="4">
    <source>
        <dbReference type="Proteomes" id="UP000254326"/>
    </source>
</evidence>
<comment type="caution">
    <text evidence="3">The sequence shown here is derived from an EMBL/GenBank/DDBJ whole genome shotgun (WGS) entry which is preliminary data.</text>
</comment>
<organism evidence="3 4">
    <name type="scientific">Marinomonas piezotolerans</name>
    <dbReference type="NCBI Taxonomy" id="2213058"/>
    <lineage>
        <taxon>Bacteria</taxon>
        <taxon>Pseudomonadati</taxon>
        <taxon>Pseudomonadota</taxon>
        <taxon>Gammaproteobacteria</taxon>
        <taxon>Oceanospirillales</taxon>
        <taxon>Oceanospirillaceae</taxon>
        <taxon>Marinomonas</taxon>
    </lineage>
</organism>
<dbReference type="OrthoDB" id="8612583at2"/>
<sequence>MSDNQVSFATLGNAVGFVVQITGTVRVQSIDGQERVIKAGDPIFYGETVIAVGNGSATIEFTDGNQVVVANEAVVEITEEVFSFGDGQELVADSSAEFDELQQAILDGQDPTQIQDAPAAGDSTINDGDDTVDVNIDRSNKQALPEYGYDTDNSREVSTGGSSFYGREVAPDPFAFVEQRSVTNTDSSSTPSETGSASSSAPSAPNVTIKDATTDGQVNVTISLEDTGAVEGDTLTVNGREIVLTADDIAAGQIDTTVDAPAEGETLTVEATITDSSGNVSNPGTDSTDLDVTAPSAPGVTIKDSTADGQVNVTISLEDTGAVEGDTLTVNGKEIVLTADDIAAGQVDTTVDAPAEGETLVVEATITDSSGNVSNPGTDSTDQDVTAPSAPSVIITEDVNKDGFINAAELDGQVNVTISLTDTGAVEGDTLTVNGSEIELTASHISAGEVLTTVDAPVEGSTVTVEASITDAAGNSSANGSDSAVLDTTATAGVVTVDAITTDDVINAAEASGAVVVTGSAIGGDIAEGDAVTMTINGNVYDTTVDASGNWSVDVAGSDLAADTAFDAVVNSVDDVGNTVRSIGSSVHGVDSSPLVINLDIDPITDDSILNAAEASGTVTVTGSVSGDQFDSGSIILTVNGKTYPGQLDGRNFSIEVDGSDLAADIDSLVEGAVTVENAIGQTGQSVSTESYFVDTAARATIRVDSITSDDVVSAAEAQTTITVSGRVGFDAQAGDVVSFEVNGSSYQATVQANKTWSVDVLGADLAADTSFVASVSGTDNAGNPYFASANSTHTVDLVATAGTVTIDAITPDDEISAAEAAGTVTVTGTATGGDIKSGDQVALEINGKIYTTTVDANDEWSVDVAGSDLAADTAFDAVVSSKDSVGNTVKSVGSSTHSVDLTIDTTTVTLTTSDVNEDAASVTFTATLSNAAETEVTITTDQGDIVIAAGETTGTLVVDTQDSDVYVDASSITATVSAVDGGNFEAVDFSSATATAQITDTIDTTTVTLTTSDVNEDAASVTFTATLSNAAETEVTITTDQGDIVIAAGETTGTLVVDFGSDEILAGSITATVTDVFGGNYENVDFESANATAQIFDITAPNAPGVTISEDYNNDGLISASELDALINVTISLTDTNAVEGDTLTVNGAEIELTAAHITAGEVLVTVDVPQEGETLTVEASITDIAGNKSDKGYDSAVLDTEATAGTVTVNAITSDDVINASEAAGTVAVSGTATGGDIAEGDTVTLEINGETYTTTVDANGEWSVDVAGSDLAADTAFDAVVSSEDAAGNTVESTGSSTHTVDTEATAGTVTVNAITSDDVINASEAAGTVAVSGTATGGDIAEGDTVTLEINGETYTTTVDANGEWSVDVAGSDLAADTAFDAVVSSEDAAGNTVESKVTSTHSVDVTAYANIDVDRITSDSIINSSESAEGVIVNVTGWVSGEAQPGDTVTIYLEGQAIGEAAVSTDQDSSGRYLFSVPVEGSVLAATNLANPFLTGTVTGTDEVGNSFSSSNTEIYKVDLFADVDAFVEEANYDGIVNFDEQGNVIVGGWIEQGGDVTSITIQDENGDEITITENVNIEDDGSGYYYFEASVDVSELGDGTLTVVVDVVDESGNPGQSEQMTVEKDTQVAPPVITNITDDSSASDYSTVTLHGTGEAGALITLWVLPDSTTAGNDTQTTDVYQELTEVTTTVSSSGTWSLDVSNLGDVPVNDNEFFKVTQTDTAGNTSEFSNTAHYWHGEWANIATEQGDDYVLTGSGNDQIRVSVDDTNDALTIDGGAGTDTVVFQNFDASQATFVLQENGNLQITRGDTGDVVLLIDVENVKIDGVTYTLDQLFTPTVVITEDANNDGIVSGSELEGNLNIRVDLPLGAQAGDMVTISTDDGDGSLNVLVTEQHIADGSLTAVIDVDTSNGSELEVSAKLSTGTQSSSDNVTFDTTASAEGEQVAMDEDAQPLVIDVLANDEAGATLVSGSVSVDETKGSVTVNEDGTITFTPALNFVGQAEITYQIQDEFGNVGSATATVSVAAVNDKPELVLSDSDVSVNEDGLVNGGTDTVVTGAFTFSDVDTSVTDLNVTLVAPQASMTSGGEPITWTTVDGALVGTADGETVVRVELTSVDAGQGEYTVTLLGPVDHAGSNDASLSFDFGVTVSDGSLTDTQNVSVTVVDDAPQSAATSDTVDITSTAASSFSVVGIAGGFANNVYSDGTNQTHENELDEDSLIDQVTWTDEDGSSNKTSLTLADSDPQSTLSMSDTFTVGTFTHVNTAISSSYKSLETSKVTYELTVNIAGQDVAVTLTADLEHDATSNSSEPSADIVRLTNLSSEEVTVKGSTYTVSLAGFVDEAGNIATNLSTEEGETSVVSLAAKVEVSSVAYGAVMGNVTLASDVGADGGVIVAETITTDDGSLVINSDGTYEFTPSSAFATSIEPGQSDEAIFTYQVRDADGDVVNNQLTITVNAENSAPVATDDNIPTFAGLSGEYFGLNQQISNLETFKSLIADKEADATFIGADIDYQRGSGDVGEGTHLQDFLGDDASTLSNDPVTTSDGGIRLSGYVYLEAGTYNFKVYADDGYQISVDGNAVATVANNQSPRSTEHDSFVVTESGYHSIEMLWWDQGGDYVFQPELSADGGETYFKLDSSILTSNLIDGVVAEAGQAVVIDAEVLLANDTDADSDTLSITSVDNVENGYAYLNVDGNVVFVPNAGYTGEASFDYIVSDGQGGIDTATATLNVSGSNDTASVTVSVTGIIGNWDGFGSKAEVVDNATYDVENYDQWHQFDGSDDLIDISNDVKASLQTGSGDDSVYVGHDLHKNGDISTGSGNDSVYIDNDVKASLQTGDGDDSVHVDDDLKSEGYISTGSGNDKVFIKDEVQATLDLGSGNDTATIGKLKDGGHINLGSGNDSLFVSGNVDDASIDAGSGNDYVVISGKIDDDSWFQGGEGTDSIVFESYTYQDYLDNEDGIKWNIGGFENIKFSDGHVIGDASAFNTTGAVAGYAVAVSIANLATDESVSSVVIDGVPAGAKLQQAGADLTQNEDGSYTVTVSEGATSISDLTVVSTSGGEVGEFNLTASISTDGVNDELMGTSDEEAIVGSSNDDFLSGTSGEDNLLGNVGDDVLFGGDDESVDVLVGGAGKDIFILDNDNDLSDGFTQDIIMDFDASEDALDISDLLDLPSDTNSEDQDAVKAFLEANVSLTEDEEGVKHLSIGEEGSEQEVATFGADSAVAADDTISVIFNNQEYNINMDG</sequence>
<dbReference type="NCBIfam" id="NF033510">
    <property type="entry name" value="Ca_tandemer"/>
    <property type="match status" value="6"/>
</dbReference>